<protein>
    <submittedName>
        <fullName evidence="1">Uncharacterized protein</fullName>
    </submittedName>
</protein>
<organism evidence="1 2">
    <name type="scientific">Trichinella pseudospiralis</name>
    <name type="common">Parasitic roundworm</name>
    <dbReference type="NCBI Taxonomy" id="6337"/>
    <lineage>
        <taxon>Eukaryota</taxon>
        <taxon>Metazoa</taxon>
        <taxon>Ecdysozoa</taxon>
        <taxon>Nematoda</taxon>
        <taxon>Enoplea</taxon>
        <taxon>Dorylaimia</taxon>
        <taxon>Trichinellida</taxon>
        <taxon>Trichinellidae</taxon>
        <taxon>Trichinella</taxon>
    </lineage>
</organism>
<dbReference type="Proteomes" id="UP000054632">
    <property type="component" value="Unassembled WGS sequence"/>
</dbReference>
<comment type="caution">
    <text evidence="1">The sequence shown here is derived from an EMBL/GenBank/DDBJ whole genome shotgun (WGS) entry which is preliminary data.</text>
</comment>
<dbReference type="AlphaFoldDB" id="A0A0V1EBM7"/>
<name>A0A0V1EBM7_TRIPS</name>
<evidence type="ECO:0000313" key="1">
    <source>
        <dbReference type="EMBL" id="KRY71009.1"/>
    </source>
</evidence>
<gene>
    <name evidence="1" type="ORF">T4A_14112</name>
</gene>
<evidence type="ECO:0000313" key="2">
    <source>
        <dbReference type="Proteomes" id="UP000054632"/>
    </source>
</evidence>
<dbReference type="EMBL" id="JYDR01000063">
    <property type="protein sequence ID" value="KRY71009.1"/>
    <property type="molecule type" value="Genomic_DNA"/>
</dbReference>
<proteinExistence type="predicted"/>
<reference evidence="1 2" key="1">
    <citation type="submission" date="2015-01" db="EMBL/GenBank/DDBJ databases">
        <title>Evolution of Trichinella species and genotypes.</title>
        <authorList>
            <person name="Korhonen P.K."/>
            <person name="Edoardo P."/>
            <person name="Giuseppe L.R."/>
            <person name="Gasser R.B."/>
        </authorList>
    </citation>
    <scope>NUCLEOTIDE SEQUENCE [LARGE SCALE GENOMIC DNA]</scope>
    <source>
        <strain evidence="1">ISS13</strain>
    </source>
</reference>
<sequence length="104" mass="11863">MHKWRDVVDVSPDCPLRHSDEQLRGSNFKAEVGMAHLTIWKLTNSLRKLQEAKDLVYEHLDAGHQPPKSSKNIEHTSNAYFKLYVSIATGKSSRTFTARHTTTT</sequence>
<accession>A0A0V1EBM7</accession>